<dbReference type="AlphaFoldDB" id="A0A1B1AZ16"/>
<dbReference type="STRING" id="68214.AVL59_21215"/>
<proteinExistence type="predicted"/>
<dbReference type="InterPro" id="IPR032710">
    <property type="entry name" value="NTF2-like_dom_sf"/>
</dbReference>
<evidence type="ECO:0000313" key="2">
    <source>
        <dbReference type="EMBL" id="ANP51771.1"/>
    </source>
</evidence>
<name>A0A1B1AZ16_9ACTN</name>
<dbReference type="OrthoDB" id="7064268at2"/>
<dbReference type="Pfam" id="PF12680">
    <property type="entry name" value="SnoaL_2"/>
    <property type="match status" value="1"/>
</dbReference>
<dbReference type="InterPro" id="IPR037401">
    <property type="entry name" value="SnoaL-like"/>
</dbReference>
<sequence>MTRPTRAEGPPTNSTVTDLMRRNLLDVFNEPDPERRSAAISQTYSEDVVWHEPDRVNHGREALAKRATELRAQTPDWVFEPDGPVSVNDDLGHLGFQYGLAGQPPLVSGMDIAHCKDGVIVELYTLVTEVRG</sequence>
<organism evidence="2 3">
    <name type="scientific">Streptomyces griseochromogenes</name>
    <dbReference type="NCBI Taxonomy" id="68214"/>
    <lineage>
        <taxon>Bacteria</taxon>
        <taxon>Bacillati</taxon>
        <taxon>Actinomycetota</taxon>
        <taxon>Actinomycetes</taxon>
        <taxon>Kitasatosporales</taxon>
        <taxon>Streptomycetaceae</taxon>
        <taxon>Streptomyces</taxon>
    </lineage>
</organism>
<gene>
    <name evidence="2" type="ORF">AVL59_21215</name>
</gene>
<reference evidence="2 3" key="1">
    <citation type="submission" date="2016-06" db="EMBL/GenBank/DDBJ databases">
        <title>Complete genome sequence of Streptomyces griseochromogenes ATCC 14511, the Blasticidin S producer.</title>
        <authorList>
            <person name="Wu L."/>
        </authorList>
    </citation>
    <scope>NUCLEOTIDE SEQUENCE [LARGE SCALE GENOMIC DNA]</scope>
    <source>
        <strain evidence="2 3">ATCC 14511</strain>
    </source>
</reference>
<evidence type="ECO:0000313" key="3">
    <source>
        <dbReference type="Proteomes" id="UP000092659"/>
    </source>
</evidence>
<dbReference type="SUPFAM" id="SSF54427">
    <property type="entry name" value="NTF2-like"/>
    <property type="match status" value="1"/>
</dbReference>
<protein>
    <recommendedName>
        <fullName evidence="1">SnoaL-like domain-containing protein</fullName>
    </recommendedName>
</protein>
<dbReference type="EMBL" id="CP016279">
    <property type="protein sequence ID" value="ANP51771.1"/>
    <property type="molecule type" value="Genomic_DNA"/>
</dbReference>
<accession>A0A1B1AZ16</accession>
<evidence type="ECO:0000259" key="1">
    <source>
        <dbReference type="Pfam" id="PF12680"/>
    </source>
</evidence>
<dbReference type="Proteomes" id="UP000092659">
    <property type="component" value="Chromosome"/>
</dbReference>
<feature type="domain" description="SnoaL-like" evidence="1">
    <location>
        <begin position="23"/>
        <end position="122"/>
    </location>
</feature>
<dbReference type="KEGG" id="sgs:AVL59_21215"/>
<dbReference type="Gene3D" id="3.10.450.50">
    <property type="match status" value="1"/>
</dbReference>